<evidence type="ECO:0000313" key="7">
    <source>
        <dbReference type="EMBL" id="CUS25133.1"/>
    </source>
</evidence>
<dbReference type="PANTHER" id="PTHR45922">
    <property type="entry name" value="CLEAVAGE AND POLYADENYLATION SPECIFICITY FACTOR SUBUNIT 2"/>
    <property type="match status" value="1"/>
</dbReference>
<dbReference type="GO" id="GO:0003723">
    <property type="term" value="F:RNA binding"/>
    <property type="evidence" value="ECO:0007669"/>
    <property type="project" value="UniProtKB-KW"/>
</dbReference>
<gene>
    <name evidence="7" type="ORF">LAQU0_S28e00210g</name>
</gene>
<evidence type="ECO:0000256" key="3">
    <source>
        <dbReference type="ARBA" id="ARBA00023242"/>
    </source>
</evidence>
<dbReference type="Proteomes" id="UP000236544">
    <property type="component" value="Unassembled WGS sequence"/>
</dbReference>
<evidence type="ECO:0000256" key="1">
    <source>
        <dbReference type="ARBA" id="ARBA00004123"/>
    </source>
</evidence>
<dbReference type="InterPro" id="IPR036866">
    <property type="entry name" value="RibonucZ/Hydroxyglut_hydro"/>
</dbReference>
<dbReference type="InterPro" id="IPR022712">
    <property type="entry name" value="Beta_Casp"/>
</dbReference>
<feature type="domain" description="Beta-Casp" evidence="6">
    <location>
        <begin position="254"/>
        <end position="375"/>
    </location>
</feature>
<dbReference type="InterPro" id="IPR001279">
    <property type="entry name" value="Metallo-B-lactamas"/>
</dbReference>
<dbReference type="Gene3D" id="3.60.15.10">
    <property type="entry name" value="Ribonuclease Z/Hydroxyacylglutathione hydrolase-like"/>
    <property type="match status" value="2"/>
</dbReference>
<proteinExistence type="inferred from homology"/>
<evidence type="ECO:0000256" key="2">
    <source>
        <dbReference type="ARBA" id="ARBA00022664"/>
    </source>
</evidence>
<dbReference type="SMART" id="SM01027">
    <property type="entry name" value="Beta-Casp"/>
    <property type="match status" value="1"/>
</dbReference>
<evidence type="ECO:0000313" key="8">
    <source>
        <dbReference type="Proteomes" id="UP000236544"/>
    </source>
</evidence>
<name>A0A0P1KYA0_9SACH</name>
<comment type="similarity">
    <text evidence="4">Belongs to the metallo-beta-lactamase superfamily. RNA-metabolizing metallo-beta-lactamase-like family. CPSF2/YSH1 subfamily.</text>
</comment>
<dbReference type="GO" id="GO:0006397">
    <property type="term" value="P:mRNA processing"/>
    <property type="evidence" value="ECO:0007669"/>
    <property type="project" value="UniProtKB-KW"/>
</dbReference>
<keyword evidence="8" id="KW-1185">Reference proteome</keyword>
<dbReference type="GO" id="GO:0005847">
    <property type="term" value="C:mRNA cleavage and polyadenylation specificity factor complex"/>
    <property type="evidence" value="ECO:0007669"/>
    <property type="project" value="InterPro"/>
</dbReference>
<keyword evidence="2 4" id="KW-0507">mRNA processing</keyword>
<accession>A0A0P1KYA0</accession>
<dbReference type="Pfam" id="PF13299">
    <property type="entry name" value="CPSF100_C"/>
    <property type="match status" value="1"/>
</dbReference>
<keyword evidence="3 4" id="KW-0539">Nucleus</keyword>
<evidence type="ECO:0000256" key="5">
    <source>
        <dbReference type="SAM" id="MobiDB-lite"/>
    </source>
</evidence>
<dbReference type="AlphaFoldDB" id="A0A0P1KYA0"/>
<evidence type="ECO:0000259" key="6">
    <source>
        <dbReference type="SMART" id="SM01027"/>
    </source>
</evidence>
<evidence type="ECO:0000256" key="4">
    <source>
        <dbReference type="RuleBase" id="RU365006"/>
    </source>
</evidence>
<dbReference type="Gene3D" id="3.40.50.10890">
    <property type="match status" value="1"/>
</dbReference>
<dbReference type="CDD" id="cd16293">
    <property type="entry name" value="CPSF2-like_MBL-fold"/>
    <property type="match status" value="1"/>
</dbReference>
<protein>
    <recommendedName>
        <fullName evidence="4">Cleavage and polyadenylation specificity factor subunit 2</fullName>
    </recommendedName>
    <alternativeName>
        <fullName evidence="4">Cleavage and polyadenylation specificity factor 100 kDa subunit</fullName>
    </alternativeName>
</protein>
<dbReference type="SUPFAM" id="SSF56281">
    <property type="entry name" value="Metallo-hydrolase/oxidoreductase"/>
    <property type="match status" value="1"/>
</dbReference>
<comment type="subcellular location">
    <subcellularLocation>
        <location evidence="1 4">Nucleus</location>
    </subcellularLocation>
</comment>
<dbReference type="PANTHER" id="PTHR45922:SF1">
    <property type="entry name" value="CLEAVAGE AND POLYADENYLATION SPECIFICITY FACTOR SUBUNIT 2"/>
    <property type="match status" value="1"/>
</dbReference>
<organism evidence="7 8">
    <name type="scientific">Lachancea quebecensis</name>
    <dbReference type="NCBI Taxonomy" id="1654605"/>
    <lineage>
        <taxon>Eukaryota</taxon>
        <taxon>Fungi</taxon>
        <taxon>Dikarya</taxon>
        <taxon>Ascomycota</taxon>
        <taxon>Saccharomycotina</taxon>
        <taxon>Saccharomycetes</taxon>
        <taxon>Saccharomycetales</taxon>
        <taxon>Saccharomycetaceae</taxon>
        <taxon>Lachancea</taxon>
    </lineage>
</organism>
<dbReference type="InterPro" id="IPR035639">
    <property type="entry name" value="CPSF2_MBL"/>
</dbReference>
<reference evidence="8" key="1">
    <citation type="submission" date="2015-10" db="EMBL/GenBank/DDBJ databases">
        <authorList>
            <person name="Devillers H."/>
        </authorList>
    </citation>
    <scope>NUCLEOTIDE SEQUENCE [LARGE SCALE GENOMIC DNA]</scope>
</reference>
<dbReference type="InterPro" id="IPR025069">
    <property type="entry name" value="Cpsf2_C"/>
</dbReference>
<dbReference type="Pfam" id="PF16661">
    <property type="entry name" value="Lactamase_B_6"/>
    <property type="match status" value="1"/>
</dbReference>
<sequence>MTYSFTCHSDPSGFHSCGVIRFENVTIMVDPAWEGRGSWSSDQLDFWGNLIAQTDIILLSQPTAEFLGAYSMLYFKFLGHFKTRIAVFATLPVANLGRVTTLDLYASQGLVGPVETNTLDLNDIEEAFDHVITVKHSQILDLKSKYDGLTVIPYSSGYAPGGSIFCITTYSDKIIYAPRWNHTKDTILNSAGVLNSAGKPTPSMMRPSAVVTTTARIGSSIPYKKRAARFKELLREALPKNGTAIIPTDIGGKFLDLLVLVHDYLYEMKQNRNQSDVSVLLVSYSRGRTLTYARSMLEWLSPSIVKVWEGRNNRSPFDFGSRLKVVSPEELKRYSGSKICFVSRVDRLINAVVQTLCSNEKTTVILTEPSMLQSESSKALAAMYSKWARANKAQDSRALNNRPVSYSENIAIQVAKTEPLKPQELQEFEKRIEDRRKEHKDLLSKLENETAVVGDMSSNGGLLDVPEEEEDEDDVPDFITAVNRKSSRSVTKPIEIPIDIYIQADAQPRHKMFPFQAIKVKKDDYGDVVDFTQFIPKDQMENGDKRSASSALDEEDDPYELELASSKPTKRRRGGGAANSKNKEENFDDVSYLDSLNRPCRRTLNSSVATLKCYVAAIDLSSLVDQRSLSVIWPSLKPHNVLLMPPQDSQNAAALKALSAKNLDVTSMCFDSPARFDTVIRSFDVSIDPDLDQHIKWQSVSDGYTIAHVVGRLVRDATQVGENQQQRIKWALKPLSNTSKFHPKTSLAIGDVKLGELKRRLTHKNHLAEFKGEGSLVVDGKVVVRKISDGETIVDGSPSELFYEVKGLVADMLAKL</sequence>
<dbReference type="InterPro" id="IPR027075">
    <property type="entry name" value="CPSF2"/>
</dbReference>
<keyword evidence="4" id="KW-0694">RNA-binding</keyword>
<dbReference type="EMBL" id="LN890532">
    <property type="protein sequence ID" value="CUS25133.1"/>
    <property type="molecule type" value="Genomic_DNA"/>
</dbReference>
<feature type="region of interest" description="Disordered" evidence="5">
    <location>
        <begin position="539"/>
        <end position="583"/>
    </location>
</feature>
<dbReference type="OrthoDB" id="64353at2759"/>